<dbReference type="GO" id="GO:0006913">
    <property type="term" value="P:nucleocytoplasmic transport"/>
    <property type="evidence" value="ECO:0007669"/>
    <property type="project" value="TreeGrafter"/>
</dbReference>
<dbReference type="GO" id="GO:0005829">
    <property type="term" value="C:cytosol"/>
    <property type="evidence" value="ECO:0007669"/>
    <property type="project" value="TreeGrafter"/>
</dbReference>
<comment type="caution">
    <text evidence="4">The sequence shown here is derived from an EMBL/GenBank/DDBJ whole genome shotgun (WGS) entry which is preliminary data.</text>
</comment>
<keyword evidence="5" id="KW-1185">Reference proteome</keyword>
<proteinExistence type="predicted"/>
<dbReference type="PANTHER" id="PTHR24113">
    <property type="entry name" value="RAN GTPASE-ACTIVATING PROTEIN 1"/>
    <property type="match status" value="1"/>
</dbReference>
<organism evidence="4 5">
    <name type="scientific">Aphanomyces euteiches</name>
    <dbReference type="NCBI Taxonomy" id="100861"/>
    <lineage>
        <taxon>Eukaryota</taxon>
        <taxon>Sar</taxon>
        <taxon>Stramenopiles</taxon>
        <taxon>Oomycota</taxon>
        <taxon>Saprolegniomycetes</taxon>
        <taxon>Saprolegniales</taxon>
        <taxon>Verrucalvaceae</taxon>
        <taxon>Aphanomyces</taxon>
    </lineage>
</organism>
<dbReference type="GO" id="GO:0005634">
    <property type="term" value="C:nucleus"/>
    <property type="evidence" value="ECO:0007669"/>
    <property type="project" value="TreeGrafter"/>
</dbReference>
<dbReference type="GO" id="GO:0005096">
    <property type="term" value="F:GTPase activator activity"/>
    <property type="evidence" value="ECO:0007669"/>
    <property type="project" value="UniProtKB-KW"/>
</dbReference>
<reference evidence="4 5" key="1">
    <citation type="submission" date="2019-07" db="EMBL/GenBank/DDBJ databases">
        <title>Genomics analysis of Aphanomyces spp. identifies a new class of oomycete effector associated with host adaptation.</title>
        <authorList>
            <person name="Gaulin E."/>
        </authorList>
    </citation>
    <scope>NUCLEOTIDE SEQUENCE [LARGE SCALE GENOMIC DNA]</scope>
    <source>
        <strain evidence="4 5">ATCC 201684</strain>
    </source>
</reference>
<dbReference type="PANTHER" id="PTHR24113:SF12">
    <property type="entry name" value="RAN GTPASE-ACTIVATING PROTEIN 1"/>
    <property type="match status" value="1"/>
</dbReference>
<sequence>MTPTRSQRRVLEPLSSIPQAIIQHIAFFIPDSKDFFSFLSSFQDGCASETLGDLRHFLDLSTQLDPSDLWPQFQLRELTTSLVPSVRGVARFFTTIFVFDVYDLQLLHQCLHPHNVVDLLSPPSYNQIHGWLTAPLSMLPVQHITFASPNEEISDLFFEQLGLMPGLVSLTLHHSFLHLGNMDRLFAFIQASSKLTRLSLSMLYVSHRTERPVIVDRVMQTRPPPPRFHRRHLEILTAWLRRCPVTLIKLKRWYVDGDDASSAVDLLNAIFAISTLKSVAMSNTTVGKFIATTTIRAPLRIQSLDLSHSSLGNTAMVSLATGLRHSYATSLDLGSNVIDETGLRSLVEVLPTTNIQSLCLRCTEMDDDICALIAAALPSLKLVALDLGENHLADRSAKALSDVVARAPRLAGLQLCGNVITMQGAIALVKALSARPQVTMLLDLSDNLTGDADIEKLNSMVNQTSQIVVAIF</sequence>
<name>A0A6G0X1I6_9STRA</name>
<dbReference type="GO" id="GO:0031267">
    <property type="term" value="F:small GTPase binding"/>
    <property type="evidence" value="ECO:0007669"/>
    <property type="project" value="TreeGrafter"/>
</dbReference>
<keyword evidence="1" id="KW-0343">GTPase activation</keyword>
<protein>
    <recommendedName>
        <fullName evidence="6">F-box domain-containing protein</fullName>
    </recommendedName>
</protein>
<dbReference type="EMBL" id="VJMJ01000119">
    <property type="protein sequence ID" value="KAF0733748.1"/>
    <property type="molecule type" value="Genomic_DNA"/>
</dbReference>
<dbReference type="InterPro" id="IPR032675">
    <property type="entry name" value="LRR_dom_sf"/>
</dbReference>
<dbReference type="InterPro" id="IPR027038">
    <property type="entry name" value="RanGap"/>
</dbReference>
<dbReference type="SUPFAM" id="SSF52047">
    <property type="entry name" value="RNI-like"/>
    <property type="match status" value="1"/>
</dbReference>
<evidence type="ECO:0000256" key="2">
    <source>
        <dbReference type="ARBA" id="ARBA00022614"/>
    </source>
</evidence>
<evidence type="ECO:0000313" key="5">
    <source>
        <dbReference type="Proteomes" id="UP000481153"/>
    </source>
</evidence>
<keyword evidence="3" id="KW-0677">Repeat</keyword>
<dbReference type="Gene3D" id="3.80.10.10">
    <property type="entry name" value="Ribonuclease Inhibitor"/>
    <property type="match status" value="1"/>
</dbReference>
<keyword evidence="2" id="KW-0433">Leucine-rich repeat</keyword>
<evidence type="ECO:0000256" key="3">
    <source>
        <dbReference type="ARBA" id="ARBA00022737"/>
    </source>
</evidence>
<gene>
    <name evidence="4" type="ORF">Ae201684_009319</name>
</gene>
<evidence type="ECO:0008006" key="6">
    <source>
        <dbReference type="Google" id="ProtNLM"/>
    </source>
</evidence>
<dbReference type="SMART" id="SM00368">
    <property type="entry name" value="LRR_RI"/>
    <property type="match status" value="3"/>
</dbReference>
<evidence type="ECO:0000313" key="4">
    <source>
        <dbReference type="EMBL" id="KAF0733748.1"/>
    </source>
</evidence>
<accession>A0A6G0X1I6</accession>
<evidence type="ECO:0000256" key="1">
    <source>
        <dbReference type="ARBA" id="ARBA00022468"/>
    </source>
</evidence>
<dbReference type="GO" id="GO:0048471">
    <property type="term" value="C:perinuclear region of cytoplasm"/>
    <property type="evidence" value="ECO:0007669"/>
    <property type="project" value="TreeGrafter"/>
</dbReference>
<dbReference type="VEuPathDB" id="FungiDB:AeMF1_000565"/>
<dbReference type="Proteomes" id="UP000481153">
    <property type="component" value="Unassembled WGS sequence"/>
</dbReference>
<dbReference type="AlphaFoldDB" id="A0A6G0X1I6"/>